<evidence type="ECO:0000259" key="1">
    <source>
        <dbReference type="Pfam" id="PF08241"/>
    </source>
</evidence>
<reference evidence="2" key="1">
    <citation type="submission" date="2024-05" db="EMBL/GenBank/DDBJ databases">
        <title>Planctomycetes of the genus Singulisphaera possess chitinolytic capabilities.</title>
        <authorList>
            <person name="Ivanova A."/>
        </authorList>
    </citation>
    <scope>NUCLEOTIDE SEQUENCE</scope>
    <source>
        <strain evidence="2">Ch08T</strain>
    </source>
</reference>
<keyword evidence="2" id="KW-0808">Transferase</keyword>
<dbReference type="EMBL" id="CP155447">
    <property type="protein sequence ID" value="XBH02695.1"/>
    <property type="molecule type" value="Genomic_DNA"/>
</dbReference>
<protein>
    <submittedName>
        <fullName evidence="2">Methyltransferase domain-containing protein</fullName>
    </submittedName>
</protein>
<dbReference type="AlphaFoldDB" id="A0AAU7CC07"/>
<name>A0AAU7CC07_9BACT</name>
<keyword evidence="2" id="KW-0489">Methyltransferase</keyword>
<evidence type="ECO:0000313" key="2">
    <source>
        <dbReference type="EMBL" id="XBH02695.1"/>
    </source>
</evidence>
<dbReference type="RefSeq" id="WP_406695436.1">
    <property type="nucleotide sequence ID" value="NZ_CP155447.1"/>
</dbReference>
<feature type="domain" description="Methyltransferase type 11" evidence="1">
    <location>
        <begin position="47"/>
        <end position="134"/>
    </location>
</feature>
<dbReference type="Pfam" id="PF08241">
    <property type="entry name" value="Methyltransf_11"/>
    <property type="match status" value="1"/>
</dbReference>
<dbReference type="GO" id="GO:0008757">
    <property type="term" value="F:S-adenosylmethionine-dependent methyltransferase activity"/>
    <property type="evidence" value="ECO:0007669"/>
    <property type="project" value="InterPro"/>
</dbReference>
<organism evidence="2">
    <name type="scientific">Singulisphaera sp. Ch08</name>
    <dbReference type="NCBI Taxonomy" id="3120278"/>
    <lineage>
        <taxon>Bacteria</taxon>
        <taxon>Pseudomonadati</taxon>
        <taxon>Planctomycetota</taxon>
        <taxon>Planctomycetia</taxon>
        <taxon>Isosphaerales</taxon>
        <taxon>Isosphaeraceae</taxon>
        <taxon>Singulisphaera</taxon>
    </lineage>
</organism>
<proteinExistence type="predicted"/>
<sequence length="230" mass="25819">MTVCHEAEVAAQFDRQQQRFKATVAVDDVRLGALRNRLEPLLGRRILDLGCGKGRFARPLAEAGAEMIGLDLSAAMLADARGIARVRGSARRLPFAAGSFDAVIAVEVFEHLAAIDDVLNEARRVLRPGGILAIVDKNAGALNADRPWLPGLVVKRIDEMRGLWMYPLNSPVRERWFWPGRFRNHLGRWFENVQVDHILSPKEADRRLFRQIPRARLMTLWTARVAGSLV</sequence>
<dbReference type="GO" id="GO:0032259">
    <property type="term" value="P:methylation"/>
    <property type="evidence" value="ECO:0007669"/>
    <property type="project" value="UniProtKB-KW"/>
</dbReference>
<dbReference type="InterPro" id="IPR029063">
    <property type="entry name" value="SAM-dependent_MTases_sf"/>
</dbReference>
<dbReference type="PANTHER" id="PTHR43591">
    <property type="entry name" value="METHYLTRANSFERASE"/>
    <property type="match status" value="1"/>
</dbReference>
<dbReference type="InterPro" id="IPR013216">
    <property type="entry name" value="Methyltransf_11"/>
</dbReference>
<gene>
    <name evidence="2" type="ORF">V5E97_30880</name>
</gene>
<accession>A0AAU7CC07</accession>
<dbReference type="CDD" id="cd02440">
    <property type="entry name" value="AdoMet_MTases"/>
    <property type="match status" value="1"/>
</dbReference>
<dbReference type="SUPFAM" id="SSF53335">
    <property type="entry name" value="S-adenosyl-L-methionine-dependent methyltransferases"/>
    <property type="match status" value="1"/>
</dbReference>
<dbReference type="Gene3D" id="3.40.50.150">
    <property type="entry name" value="Vaccinia Virus protein VP39"/>
    <property type="match status" value="1"/>
</dbReference>